<feature type="signal peptide" evidence="1">
    <location>
        <begin position="1"/>
        <end position="22"/>
    </location>
</feature>
<reference evidence="2 3" key="1">
    <citation type="submission" date="2017-09" db="EMBL/GenBank/DDBJ databases">
        <title>Depth-based differentiation of microbial function through sediment-hosted aquifers and enrichment of novel symbionts in the deep terrestrial subsurface.</title>
        <authorList>
            <person name="Probst A.J."/>
            <person name="Ladd B."/>
            <person name="Jarett J.K."/>
            <person name="Geller-Mcgrath D.E."/>
            <person name="Sieber C.M."/>
            <person name="Emerson J.B."/>
            <person name="Anantharaman K."/>
            <person name="Thomas B.C."/>
            <person name="Malmstrom R."/>
            <person name="Stieglmeier M."/>
            <person name="Klingl A."/>
            <person name="Woyke T."/>
            <person name="Ryan C.M."/>
            <person name="Banfield J.F."/>
        </authorList>
    </citation>
    <scope>NUCLEOTIDE SEQUENCE [LARGE SCALE GENOMIC DNA]</scope>
    <source>
        <strain evidence="2">CG10_big_fil_rev_8_21_14_0_10_46_23</strain>
    </source>
</reference>
<evidence type="ECO:0000256" key="1">
    <source>
        <dbReference type="SAM" id="SignalP"/>
    </source>
</evidence>
<gene>
    <name evidence="2" type="ORF">COV31_00490</name>
</gene>
<keyword evidence="1" id="KW-0732">Signal</keyword>
<dbReference type="EMBL" id="PCXO01000004">
    <property type="protein sequence ID" value="PIR41574.1"/>
    <property type="molecule type" value="Genomic_DNA"/>
</dbReference>
<evidence type="ECO:0000313" key="3">
    <source>
        <dbReference type="Proteomes" id="UP000230232"/>
    </source>
</evidence>
<comment type="caution">
    <text evidence="2">The sequence shown here is derived from an EMBL/GenBank/DDBJ whole genome shotgun (WGS) entry which is preliminary data.</text>
</comment>
<dbReference type="AlphaFoldDB" id="A0A2H0R6B9"/>
<dbReference type="Proteomes" id="UP000230232">
    <property type="component" value="Unassembled WGS sequence"/>
</dbReference>
<name>A0A2H0R6B9_9BACT</name>
<sequence>MKKILSSVVIFSFFAFALTAVAVSDPMLYGGAFNDTGVVVLPSDLSDSSPDNDFSGINWTDIGLNFEELTYLGTDYNITDDDCAGGAPRFQIKVNNKNVFVYIGPHPNFTGCTAGWQSTGNLIASPDARFDLTQLGGAFYSTHADALALLSGQAVQSIQLTADAGWAFADQEQTIWVNNVMINDTQFDFTLIGPPVNVNDCKKDGWMMFNNPSFDNQGKCISYVIKNKVNQRIQDIFNKIFEL</sequence>
<evidence type="ECO:0000313" key="2">
    <source>
        <dbReference type="EMBL" id="PIR41574.1"/>
    </source>
</evidence>
<proteinExistence type="predicted"/>
<organism evidence="2 3">
    <name type="scientific">Candidatus Yanofskybacteria bacterium CG10_big_fil_rev_8_21_14_0_10_46_23</name>
    <dbReference type="NCBI Taxonomy" id="1975098"/>
    <lineage>
        <taxon>Bacteria</taxon>
        <taxon>Candidatus Yanofskyibacteriota</taxon>
    </lineage>
</organism>
<feature type="chain" id="PRO_5013863558" evidence="1">
    <location>
        <begin position="23"/>
        <end position="243"/>
    </location>
</feature>
<protein>
    <submittedName>
        <fullName evidence="2">Uncharacterized protein</fullName>
    </submittedName>
</protein>
<accession>A0A2H0R6B9</accession>